<evidence type="ECO:0000313" key="2">
    <source>
        <dbReference type="EMBL" id="MEA5521445.1"/>
    </source>
</evidence>
<gene>
    <name evidence="2" type="ORF">VB854_21125</name>
</gene>
<comment type="caution">
    <text evidence="2">The sequence shown here is derived from an EMBL/GenBank/DDBJ whole genome shotgun (WGS) entry which is preliminary data.</text>
</comment>
<dbReference type="Proteomes" id="UP001301728">
    <property type="component" value="Unassembled WGS sequence"/>
</dbReference>
<evidence type="ECO:0000313" key="3">
    <source>
        <dbReference type="Proteomes" id="UP001301728"/>
    </source>
</evidence>
<evidence type="ECO:0000256" key="1">
    <source>
        <dbReference type="SAM" id="Phobius"/>
    </source>
</evidence>
<reference evidence="2 3" key="1">
    <citation type="submission" date="2023-12" db="EMBL/GenBank/DDBJ databases">
        <title>Baltic Sea Cyanobacteria.</title>
        <authorList>
            <person name="Delbaje E."/>
            <person name="Fewer D.P."/>
            <person name="Shishido T.K."/>
        </authorList>
    </citation>
    <scope>NUCLEOTIDE SEQUENCE [LARGE SCALE GENOMIC DNA]</scope>
    <source>
        <strain evidence="2 3">CCNP 1315</strain>
    </source>
</reference>
<keyword evidence="1" id="KW-0812">Transmembrane</keyword>
<dbReference type="EMBL" id="JAYGHT010000133">
    <property type="protein sequence ID" value="MEA5521445.1"/>
    <property type="molecule type" value="Genomic_DNA"/>
</dbReference>
<keyword evidence="1" id="KW-1133">Transmembrane helix</keyword>
<proteinExistence type="predicted"/>
<feature type="transmembrane region" description="Helical" evidence="1">
    <location>
        <begin position="21"/>
        <end position="42"/>
    </location>
</feature>
<dbReference type="RefSeq" id="WP_323274221.1">
    <property type="nucleotide sequence ID" value="NZ_JAYGHT010000133.1"/>
</dbReference>
<sequence length="479" mass="56362">MQTSKSRFRKKKKKVPLFEQLMTLLTVINFILVLFNLSYIPLRDFYFRYTPKIIQLYDPIKGIEPHRATKGYIETVEQLQQQYSEFGINSSQVNQTLEDLQTKSINLINEDPFSIANKSGSLEKIKNKMRDQVPGEQDSAKEAFRIFWTPTYLTKQGFQQQLAWFDEEIIPFMEVNYYRGIGERGRLIDEFWKIDLPFVIIFITEFILRTYLIGRRFARFTWFDAMLWRWYDVFLFIPVWRSLRILPVMIRLEQVGWIDIERVRLQAIRGILSSFAQELTEIVVIQAINQLQNDIESGEFIKQFFKAQNRRYIDINNINEIEVLATRLVQMTVYKAIPQVQPEIEAILRHSIQSAVQQSPISTRFKQIPGLQDLPTQLTERLVTELSKLAVEGPQTTYETVKTAMEDPVGTRLSNELVRHFGSALGQEIQKEQSLNEIESLLVDFLEEFKINYVQRVDEENFEQVIAEARELRQLTKGN</sequence>
<keyword evidence="1" id="KW-0472">Membrane</keyword>
<keyword evidence="3" id="KW-1185">Reference proteome</keyword>
<accession>A0ABU5U353</accession>
<name>A0ABU5U353_9CYAN</name>
<evidence type="ECO:0008006" key="4">
    <source>
        <dbReference type="Google" id="ProtNLM"/>
    </source>
</evidence>
<protein>
    <recommendedName>
        <fullName evidence="4">Uridine phosphorylase</fullName>
    </recommendedName>
</protein>
<organism evidence="2 3">
    <name type="scientific">Limnoraphis robusta CCNP1315</name>
    <dbReference type="NCBI Taxonomy" id="3110306"/>
    <lineage>
        <taxon>Bacteria</taxon>
        <taxon>Bacillati</taxon>
        <taxon>Cyanobacteriota</taxon>
        <taxon>Cyanophyceae</taxon>
        <taxon>Oscillatoriophycideae</taxon>
        <taxon>Oscillatoriales</taxon>
        <taxon>Sirenicapillariaceae</taxon>
        <taxon>Limnoraphis</taxon>
    </lineage>
</organism>